<keyword evidence="1 2" id="KW-0129">CBS domain</keyword>
<dbReference type="InterPro" id="IPR051257">
    <property type="entry name" value="Diverse_CBS-Domain"/>
</dbReference>
<sequence>MCHNEWVGNSSSKDASLLLPLSRQDEVMAQPCAQLDLRAILAETRIGDVELTRVPQVEPQQSVADAAAAMRRERHGSALVCQSGRLVGILTERDLLRQLGLHGRLEGEVAAWMTPDPKTLSPHNTLLDAVRWMQRGGYRRLPVVDASGQPLGIVDVKSVMAFLVDQMPNTIYNQASRRVLTVQECEGA</sequence>
<name>A0A7C4LNH0_9PLAN</name>
<proteinExistence type="predicted"/>
<dbReference type="AlphaFoldDB" id="A0A7C4LNH0"/>
<dbReference type="SMART" id="SM00116">
    <property type="entry name" value="CBS"/>
    <property type="match status" value="2"/>
</dbReference>
<protein>
    <submittedName>
        <fullName evidence="4">CBS domain-containing protein</fullName>
    </submittedName>
</protein>
<organism evidence="4">
    <name type="scientific">Schlesneria paludicola</name>
    <dbReference type="NCBI Taxonomy" id="360056"/>
    <lineage>
        <taxon>Bacteria</taxon>
        <taxon>Pseudomonadati</taxon>
        <taxon>Planctomycetota</taxon>
        <taxon>Planctomycetia</taxon>
        <taxon>Planctomycetales</taxon>
        <taxon>Planctomycetaceae</taxon>
        <taxon>Schlesneria</taxon>
    </lineage>
</organism>
<feature type="domain" description="CBS" evidence="3">
    <location>
        <begin position="50"/>
        <end position="106"/>
    </location>
</feature>
<dbReference type="EMBL" id="DSVQ01000019">
    <property type="protein sequence ID" value="HGT40896.1"/>
    <property type="molecule type" value="Genomic_DNA"/>
</dbReference>
<dbReference type="PROSITE" id="PS51371">
    <property type="entry name" value="CBS"/>
    <property type="match status" value="2"/>
</dbReference>
<dbReference type="Pfam" id="PF00571">
    <property type="entry name" value="CBS"/>
    <property type="match status" value="2"/>
</dbReference>
<accession>A0A7C4LNH0</accession>
<evidence type="ECO:0000259" key="3">
    <source>
        <dbReference type="PROSITE" id="PS51371"/>
    </source>
</evidence>
<dbReference type="PANTHER" id="PTHR43080:SF2">
    <property type="entry name" value="CBS DOMAIN-CONTAINING PROTEIN"/>
    <property type="match status" value="1"/>
</dbReference>
<dbReference type="CDD" id="cd02205">
    <property type="entry name" value="CBS_pair_SF"/>
    <property type="match status" value="1"/>
</dbReference>
<dbReference type="Gene3D" id="3.10.580.10">
    <property type="entry name" value="CBS-domain"/>
    <property type="match status" value="1"/>
</dbReference>
<feature type="domain" description="CBS" evidence="3">
    <location>
        <begin position="113"/>
        <end position="169"/>
    </location>
</feature>
<evidence type="ECO:0000256" key="1">
    <source>
        <dbReference type="ARBA" id="ARBA00023122"/>
    </source>
</evidence>
<dbReference type="SUPFAM" id="SSF54631">
    <property type="entry name" value="CBS-domain pair"/>
    <property type="match status" value="1"/>
</dbReference>
<gene>
    <name evidence="4" type="ORF">ENS64_16750</name>
</gene>
<dbReference type="InterPro" id="IPR046342">
    <property type="entry name" value="CBS_dom_sf"/>
</dbReference>
<dbReference type="InterPro" id="IPR000644">
    <property type="entry name" value="CBS_dom"/>
</dbReference>
<evidence type="ECO:0000256" key="2">
    <source>
        <dbReference type="PROSITE-ProRule" id="PRU00703"/>
    </source>
</evidence>
<dbReference type="PANTHER" id="PTHR43080">
    <property type="entry name" value="CBS DOMAIN-CONTAINING PROTEIN CBSX3, MITOCHONDRIAL"/>
    <property type="match status" value="1"/>
</dbReference>
<evidence type="ECO:0000313" key="4">
    <source>
        <dbReference type="EMBL" id="HGT40896.1"/>
    </source>
</evidence>
<comment type="caution">
    <text evidence="4">The sequence shown here is derived from an EMBL/GenBank/DDBJ whole genome shotgun (WGS) entry which is preliminary data.</text>
</comment>
<reference evidence="4" key="1">
    <citation type="journal article" date="2020" name="mSystems">
        <title>Genome- and Community-Level Interaction Insights into Carbon Utilization and Element Cycling Functions of Hydrothermarchaeota in Hydrothermal Sediment.</title>
        <authorList>
            <person name="Zhou Z."/>
            <person name="Liu Y."/>
            <person name="Xu W."/>
            <person name="Pan J."/>
            <person name="Luo Z.H."/>
            <person name="Li M."/>
        </authorList>
    </citation>
    <scope>NUCLEOTIDE SEQUENCE [LARGE SCALE GENOMIC DNA]</scope>
    <source>
        <strain evidence="4">SpSt-508</strain>
    </source>
</reference>